<evidence type="ECO:0000313" key="3">
    <source>
        <dbReference type="Proteomes" id="UP000757232"/>
    </source>
</evidence>
<organism evidence="2 3">
    <name type="scientific">Sanghuangporus baumii</name>
    <name type="common">Phellinus baumii</name>
    <dbReference type="NCBI Taxonomy" id="108892"/>
    <lineage>
        <taxon>Eukaryota</taxon>
        <taxon>Fungi</taxon>
        <taxon>Dikarya</taxon>
        <taxon>Basidiomycota</taxon>
        <taxon>Agaricomycotina</taxon>
        <taxon>Agaricomycetes</taxon>
        <taxon>Hymenochaetales</taxon>
        <taxon>Hymenochaetaceae</taxon>
        <taxon>Sanghuangporus</taxon>
    </lineage>
</organism>
<gene>
    <name evidence="2" type="ORF">A7U60_g1848</name>
</gene>
<evidence type="ECO:0000256" key="1">
    <source>
        <dbReference type="SAM" id="MobiDB-lite"/>
    </source>
</evidence>
<accession>A0A9Q5I4B9</accession>
<sequence>MLLLSKREVQSTSNENLLYPSTQRFLQKVSDSVVSSNGWKKLARPSVGRGLTAYPKGPGEQQRLGVHHEYDSKMSGENGTVYHKFQMRPNAGNDIPSTIKNWRDANGGTHAIMANMLVKKDGTKEDVSGGSQGDLWASRGLPLP</sequence>
<keyword evidence="3" id="KW-1185">Reference proteome</keyword>
<reference evidence="2" key="1">
    <citation type="submission" date="2016-06" db="EMBL/GenBank/DDBJ databases">
        <title>Draft Genome sequence of the fungus Inonotus baumii.</title>
        <authorList>
            <person name="Zhu H."/>
            <person name="Lin W."/>
        </authorList>
    </citation>
    <scope>NUCLEOTIDE SEQUENCE</scope>
    <source>
        <strain evidence="2">821</strain>
    </source>
</reference>
<feature type="region of interest" description="Disordered" evidence="1">
    <location>
        <begin position="123"/>
        <end position="144"/>
    </location>
</feature>
<comment type="caution">
    <text evidence="2">The sequence shown here is derived from an EMBL/GenBank/DDBJ whole genome shotgun (WGS) entry which is preliminary data.</text>
</comment>
<dbReference type="AlphaFoldDB" id="A0A9Q5I4B9"/>
<evidence type="ECO:0000313" key="2">
    <source>
        <dbReference type="EMBL" id="OCB90937.1"/>
    </source>
</evidence>
<proteinExistence type="predicted"/>
<dbReference type="Proteomes" id="UP000757232">
    <property type="component" value="Unassembled WGS sequence"/>
</dbReference>
<dbReference type="OrthoDB" id="2787676at2759"/>
<protein>
    <submittedName>
        <fullName evidence="2">Uncharacterized protein</fullName>
    </submittedName>
</protein>
<name>A0A9Q5I4B9_SANBA</name>
<dbReference type="EMBL" id="LNZH02000113">
    <property type="protein sequence ID" value="OCB90937.1"/>
    <property type="molecule type" value="Genomic_DNA"/>
</dbReference>